<comment type="caution">
    <text evidence="5">The sequence shown here is derived from an EMBL/GenBank/DDBJ whole genome shotgun (WGS) entry which is preliminary data.</text>
</comment>
<proteinExistence type="predicted"/>
<dbReference type="SMART" id="SM00347">
    <property type="entry name" value="HTH_MARR"/>
    <property type="match status" value="1"/>
</dbReference>
<dbReference type="PANTHER" id="PTHR39515:SF2">
    <property type="entry name" value="HTH-TYPE TRANSCRIPTIONAL REGULATOR RV0880"/>
    <property type="match status" value="1"/>
</dbReference>
<dbReference type="PROSITE" id="PS50995">
    <property type="entry name" value="HTH_MARR_2"/>
    <property type="match status" value="1"/>
</dbReference>
<reference evidence="5 6" key="1">
    <citation type="submission" date="2019-04" db="EMBL/GenBank/DDBJ databases">
        <authorList>
            <person name="Li M."/>
            <person name="Gao C."/>
        </authorList>
    </citation>
    <scope>NUCLEOTIDE SEQUENCE [LARGE SCALE GENOMIC DNA]</scope>
    <source>
        <strain evidence="5 6">BGMRC 2031</strain>
    </source>
</reference>
<organism evidence="5 6">
    <name type="scientific">Martelella alba</name>
    <dbReference type="NCBI Taxonomy" id="2590451"/>
    <lineage>
        <taxon>Bacteria</taxon>
        <taxon>Pseudomonadati</taxon>
        <taxon>Pseudomonadota</taxon>
        <taxon>Alphaproteobacteria</taxon>
        <taxon>Hyphomicrobiales</taxon>
        <taxon>Aurantimonadaceae</taxon>
        <taxon>Martelella</taxon>
    </lineage>
</organism>
<evidence type="ECO:0000313" key="5">
    <source>
        <dbReference type="EMBL" id="TKI03783.1"/>
    </source>
</evidence>
<evidence type="ECO:0000259" key="4">
    <source>
        <dbReference type="PROSITE" id="PS50995"/>
    </source>
</evidence>
<sequence>MQDKSLQHDVTELMHAIGLLVRRARNESHAGGLSMTESMVMSRLANDGPATTAALARAEGIKPQSMGAIIASLEKSGYVQRTPHATDGRLRLVALTTEGTALRQRNREAKQLWLSRAIAGLSPQERDTLFTSAGIIQRLAEQTTE</sequence>
<accession>A0ABY2SKF4</accession>
<dbReference type="Gene3D" id="1.10.10.10">
    <property type="entry name" value="Winged helix-like DNA-binding domain superfamily/Winged helix DNA-binding domain"/>
    <property type="match status" value="1"/>
</dbReference>
<keyword evidence="3" id="KW-0804">Transcription</keyword>
<evidence type="ECO:0000256" key="2">
    <source>
        <dbReference type="ARBA" id="ARBA00023125"/>
    </source>
</evidence>
<dbReference type="RefSeq" id="WP_136992195.1">
    <property type="nucleotide sequence ID" value="NZ_SZPQ01000038.1"/>
</dbReference>
<evidence type="ECO:0000256" key="1">
    <source>
        <dbReference type="ARBA" id="ARBA00023015"/>
    </source>
</evidence>
<dbReference type="InterPro" id="IPR000835">
    <property type="entry name" value="HTH_MarR-typ"/>
</dbReference>
<protein>
    <submittedName>
        <fullName evidence="5">MarR family transcriptional regulator</fullName>
    </submittedName>
</protein>
<dbReference type="Proteomes" id="UP000305202">
    <property type="component" value="Unassembled WGS sequence"/>
</dbReference>
<keyword evidence="6" id="KW-1185">Reference proteome</keyword>
<dbReference type="PANTHER" id="PTHR39515">
    <property type="entry name" value="CONSERVED PROTEIN"/>
    <property type="match status" value="1"/>
</dbReference>
<dbReference type="PROSITE" id="PS01117">
    <property type="entry name" value="HTH_MARR_1"/>
    <property type="match status" value="1"/>
</dbReference>
<feature type="domain" description="HTH marR-type" evidence="4">
    <location>
        <begin position="10"/>
        <end position="138"/>
    </location>
</feature>
<dbReference type="InterPro" id="IPR052526">
    <property type="entry name" value="HTH-type_Bedaq_tolerance"/>
</dbReference>
<dbReference type="Pfam" id="PF01047">
    <property type="entry name" value="MarR"/>
    <property type="match status" value="1"/>
</dbReference>
<keyword evidence="2" id="KW-0238">DNA-binding</keyword>
<keyword evidence="1" id="KW-0805">Transcription regulation</keyword>
<evidence type="ECO:0000313" key="6">
    <source>
        <dbReference type="Proteomes" id="UP000305202"/>
    </source>
</evidence>
<dbReference type="InterPro" id="IPR023187">
    <property type="entry name" value="Tscrpt_reg_MarR-type_CS"/>
</dbReference>
<gene>
    <name evidence="5" type="ORF">FCN80_20430</name>
</gene>
<dbReference type="SUPFAM" id="SSF46785">
    <property type="entry name" value="Winged helix' DNA-binding domain"/>
    <property type="match status" value="1"/>
</dbReference>
<dbReference type="InterPro" id="IPR036388">
    <property type="entry name" value="WH-like_DNA-bd_sf"/>
</dbReference>
<dbReference type="InterPro" id="IPR036390">
    <property type="entry name" value="WH_DNA-bd_sf"/>
</dbReference>
<evidence type="ECO:0000256" key="3">
    <source>
        <dbReference type="ARBA" id="ARBA00023163"/>
    </source>
</evidence>
<name>A0ABY2SKF4_9HYPH</name>
<dbReference type="EMBL" id="SZPQ01000038">
    <property type="protein sequence ID" value="TKI03783.1"/>
    <property type="molecule type" value="Genomic_DNA"/>
</dbReference>